<evidence type="ECO:0000256" key="7">
    <source>
        <dbReference type="SAM" id="Phobius"/>
    </source>
</evidence>
<keyword evidence="4 7" id="KW-0812">Transmembrane</keyword>
<keyword evidence="6 7" id="KW-0472">Membrane</keyword>
<feature type="transmembrane region" description="Helical" evidence="7">
    <location>
        <begin position="65"/>
        <end position="91"/>
    </location>
</feature>
<evidence type="ECO:0000256" key="1">
    <source>
        <dbReference type="ARBA" id="ARBA00004651"/>
    </source>
</evidence>
<gene>
    <name evidence="8" type="ORF">EG850_02585</name>
</gene>
<evidence type="ECO:0000313" key="9">
    <source>
        <dbReference type="Proteomes" id="UP000274391"/>
    </source>
</evidence>
<comment type="similarity">
    <text evidence="2">Belongs to the CPA3 antiporters (TC 2.A.63) subunit E family.</text>
</comment>
<reference evidence="8 9" key="1">
    <citation type="submission" date="2018-11" db="EMBL/GenBank/DDBJ databases">
        <title>YIM 102482-1 draft genome.</title>
        <authorList>
            <person name="Li G."/>
            <person name="Jiang Y."/>
        </authorList>
    </citation>
    <scope>NUCLEOTIDE SEQUENCE [LARGE SCALE GENOMIC DNA]</scope>
    <source>
        <strain evidence="8 9">YIM 102482-1</strain>
    </source>
</reference>
<evidence type="ECO:0000313" key="8">
    <source>
        <dbReference type="EMBL" id="RRJ88345.1"/>
    </source>
</evidence>
<dbReference type="PANTHER" id="PTHR34584">
    <property type="entry name" value="NA(+)/H(+) ANTIPORTER SUBUNIT E1"/>
    <property type="match status" value="1"/>
</dbReference>
<dbReference type="Proteomes" id="UP000274391">
    <property type="component" value="Unassembled WGS sequence"/>
</dbReference>
<dbReference type="RefSeq" id="WP_124969538.1">
    <property type="nucleotide sequence ID" value="NZ_RQVS01000002.1"/>
</dbReference>
<accession>A0A3P3VZZ1</accession>
<dbReference type="Pfam" id="PF01899">
    <property type="entry name" value="MNHE"/>
    <property type="match status" value="1"/>
</dbReference>
<sequence>MNVRSKSDRKLWLTQLPLLVALVLLWLVLWGHVDVISVVTGIAFSVFVVRVFYLPPVELSNRFHLGWALVFLARFLWWVLRASVNVAWLALRPQKPPVSSIIAVRMRTRSDWLLTLAAEVNILVPGSVVVDVDRSLGVLYLHVLDADTPEEVEEARDFSFVIEEALTLALGSRDDLARVNRSRVDQGLKPLPISARQRRHEEALEAERVQREHAWEENS</sequence>
<keyword evidence="9" id="KW-1185">Reference proteome</keyword>
<protein>
    <submittedName>
        <fullName evidence="8">Na+/H+ antiporter subunit E</fullName>
    </submittedName>
</protein>
<keyword evidence="3" id="KW-1003">Cell membrane</keyword>
<dbReference type="InterPro" id="IPR002758">
    <property type="entry name" value="Cation_antiport_E"/>
</dbReference>
<dbReference type="AlphaFoldDB" id="A0A3P3VZZ1"/>
<dbReference type="GO" id="GO:0005886">
    <property type="term" value="C:plasma membrane"/>
    <property type="evidence" value="ECO:0007669"/>
    <property type="project" value="UniProtKB-SubCell"/>
</dbReference>
<feature type="transmembrane region" description="Helical" evidence="7">
    <location>
        <begin position="35"/>
        <end position="53"/>
    </location>
</feature>
<dbReference type="NCBIfam" id="NF006521">
    <property type="entry name" value="PRK08965.1-5"/>
    <property type="match status" value="1"/>
</dbReference>
<comment type="subcellular location">
    <subcellularLocation>
        <location evidence="1">Cell membrane</location>
        <topology evidence="1">Multi-pass membrane protein</topology>
    </subcellularLocation>
</comment>
<evidence type="ECO:0000256" key="6">
    <source>
        <dbReference type="ARBA" id="ARBA00023136"/>
    </source>
</evidence>
<keyword evidence="5 7" id="KW-1133">Transmembrane helix</keyword>
<proteinExistence type="inferred from homology"/>
<feature type="transmembrane region" description="Helical" evidence="7">
    <location>
        <begin position="12"/>
        <end position="29"/>
    </location>
</feature>
<evidence type="ECO:0000256" key="5">
    <source>
        <dbReference type="ARBA" id="ARBA00022989"/>
    </source>
</evidence>
<comment type="caution">
    <text evidence="8">The sequence shown here is derived from an EMBL/GenBank/DDBJ whole genome shotgun (WGS) entry which is preliminary data.</text>
</comment>
<organism evidence="8 9">
    <name type="scientific">Gulosibacter macacae</name>
    <dbReference type="NCBI Taxonomy" id="2488791"/>
    <lineage>
        <taxon>Bacteria</taxon>
        <taxon>Bacillati</taxon>
        <taxon>Actinomycetota</taxon>
        <taxon>Actinomycetes</taxon>
        <taxon>Micrococcales</taxon>
        <taxon>Microbacteriaceae</taxon>
        <taxon>Gulosibacter</taxon>
    </lineage>
</organism>
<name>A0A3P3VZZ1_9MICO</name>
<dbReference type="PANTHER" id="PTHR34584:SF1">
    <property type="entry name" value="NA(+)_H(+) ANTIPORTER SUBUNIT E1"/>
    <property type="match status" value="1"/>
</dbReference>
<evidence type="ECO:0000256" key="3">
    <source>
        <dbReference type="ARBA" id="ARBA00022475"/>
    </source>
</evidence>
<dbReference type="OrthoDB" id="3556991at2"/>
<dbReference type="GO" id="GO:0008324">
    <property type="term" value="F:monoatomic cation transmembrane transporter activity"/>
    <property type="evidence" value="ECO:0007669"/>
    <property type="project" value="InterPro"/>
</dbReference>
<evidence type="ECO:0000256" key="2">
    <source>
        <dbReference type="ARBA" id="ARBA00006228"/>
    </source>
</evidence>
<evidence type="ECO:0000256" key="4">
    <source>
        <dbReference type="ARBA" id="ARBA00022692"/>
    </source>
</evidence>
<dbReference type="EMBL" id="RQVS01000002">
    <property type="protein sequence ID" value="RRJ88345.1"/>
    <property type="molecule type" value="Genomic_DNA"/>
</dbReference>